<protein>
    <submittedName>
        <fullName evidence="2">Phosphodiesterase</fullName>
    </submittedName>
</protein>
<feature type="domain" description="Calcineurin-like phosphoesterase" evidence="1">
    <location>
        <begin position="1"/>
        <end position="204"/>
    </location>
</feature>
<proteinExistence type="predicted"/>
<evidence type="ECO:0000313" key="2">
    <source>
        <dbReference type="EMBL" id="GER93411.1"/>
    </source>
</evidence>
<sequence>MRYAVISDVHGNLEALKAVLKDIKKKKIADIVFLGDAVGYGPDPDECINILNAECQILLAGNHDHAVLGLIDIDFFNPYAKAAILWTKEKISKEHLEIMRTFPIYKEIENKKIFLVHSTPKEPESWHYLLTLWDAEVNFHYFDNKICLLGHSHQPFIIERILSGEMRTYKSKVGIGETERYIINVGSVGQPRDGDPRACYAIIDDISVELFRVEYNIKKTQDKMRIYGLPFPLIERLTRGV</sequence>
<dbReference type="PANTHER" id="PTHR42850">
    <property type="entry name" value="METALLOPHOSPHOESTERASE"/>
    <property type="match status" value="1"/>
</dbReference>
<dbReference type="EMBL" id="BLAB01000001">
    <property type="protein sequence ID" value="GER93411.1"/>
    <property type="molecule type" value="Genomic_DNA"/>
</dbReference>
<dbReference type="GO" id="GO:0005737">
    <property type="term" value="C:cytoplasm"/>
    <property type="evidence" value="ECO:0007669"/>
    <property type="project" value="TreeGrafter"/>
</dbReference>
<dbReference type="InterPro" id="IPR029052">
    <property type="entry name" value="Metallo-depent_PP-like"/>
</dbReference>
<dbReference type="SUPFAM" id="SSF56300">
    <property type="entry name" value="Metallo-dependent phosphatases"/>
    <property type="match status" value="1"/>
</dbReference>
<dbReference type="InterPro" id="IPR011152">
    <property type="entry name" value="Pesterase_MJ0912"/>
</dbReference>
<name>A0A5J4L3G6_9ZZZZ</name>
<dbReference type="GO" id="GO:0016791">
    <property type="term" value="F:phosphatase activity"/>
    <property type="evidence" value="ECO:0007669"/>
    <property type="project" value="TreeGrafter"/>
</dbReference>
<accession>A0A5J4L3G6</accession>
<evidence type="ECO:0000259" key="1">
    <source>
        <dbReference type="Pfam" id="PF12850"/>
    </source>
</evidence>
<dbReference type="Gene3D" id="3.60.21.10">
    <property type="match status" value="1"/>
</dbReference>
<organism evidence="2">
    <name type="scientific">hot springs metagenome</name>
    <dbReference type="NCBI Taxonomy" id="433727"/>
    <lineage>
        <taxon>unclassified sequences</taxon>
        <taxon>metagenomes</taxon>
        <taxon>ecological metagenomes</taxon>
    </lineage>
</organism>
<dbReference type="PIRSF" id="PIRSF000883">
    <property type="entry name" value="Pesterase_MJ0912"/>
    <property type="match status" value="1"/>
</dbReference>
<dbReference type="Pfam" id="PF12850">
    <property type="entry name" value="Metallophos_2"/>
    <property type="match status" value="1"/>
</dbReference>
<dbReference type="AlphaFoldDB" id="A0A5J4L3G6"/>
<gene>
    <name evidence="2" type="ORF">A45J_1151</name>
</gene>
<comment type="caution">
    <text evidence="2">The sequence shown here is derived from an EMBL/GenBank/DDBJ whole genome shotgun (WGS) entry which is preliminary data.</text>
</comment>
<dbReference type="InterPro" id="IPR024654">
    <property type="entry name" value="Calcineurin-like_PHP_lpxH"/>
</dbReference>
<dbReference type="InterPro" id="IPR050126">
    <property type="entry name" value="Ap4A_hydrolase"/>
</dbReference>
<dbReference type="PANTHER" id="PTHR42850:SF2">
    <property type="entry name" value="BLL5683 PROTEIN"/>
    <property type="match status" value="1"/>
</dbReference>
<reference evidence="2" key="1">
    <citation type="submission" date="2019-10" db="EMBL/GenBank/DDBJ databases">
        <title>Metagenomic sequencing of thiosulfate-disproportionating enrichment culture.</title>
        <authorList>
            <person name="Umezawa K."/>
            <person name="Kojima H."/>
            <person name="Fukui M."/>
        </authorList>
    </citation>
    <scope>NUCLEOTIDE SEQUENCE</scope>
    <source>
        <strain evidence="2">45J</strain>
    </source>
</reference>